<dbReference type="InterPro" id="IPR043129">
    <property type="entry name" value="ATPase_NBD"/>
</dbReference>
<dbReference type="PANTHER" id="PTHR11735:SF11">
    <property type="entry name" value="TRNA THREONYLCARBAMOYLADENOSINE BIOSYNTHESIS PROTEIN TSAB"/>
    <property type="match status" value="1"/>
</dbReference>
<accession>A0A1G7QXE1</accession>
<feature type="domain" description="Gcp-like" evidence="1">
    <location>
        <begin position="33"/>
        <end position="137"/>
    </location>
</feature>
<gene>
    <name evidence="2" type="ORF">SAMN04487996_114182</name>
</gene>
<organism evidence="2 3">
    <name type="scientific">Dyadobacter soli</name>
    <dbReference type="NCBI Taxonomy" id="659014"/>
    <lineage>
        <taxon>Bacteria</taxon>
        <taxon>Pseudomonadati</taxon>
        <taxon>Bacteroidota</taxon>
        <taxon>Cytophagia</taxon>
        <taxon>Cytophagales</taxon>
        <taxon>Spirosomataceae</taxon>
        <taxon>Dyadobacter</taxon>
    </lineage>
</organism>
<dbReference type="AlphaFoldDB" id="A0A1G7QXE1"/>
<reference evidence="3" key="1">
    <citation type="submission" date="2016-10" db="EMBL/GenBank/DDBJ databases">
        <authorList>
            <person name="Varghese N."/>
            <person name="Submissions S."/>
        </authorList>
    </citation>
    <scope>NUCLEOTIDE SEQUENCE [LARGE SCALE GENOMIC DNA]</scope>
    <source>
        <strain evidence="3">DSM 25329</strain>
    </source>
</reference>
<evidence type="ECO:0000259" key="1">
    <source>
        <dbReference type="Pfam" id="PF00814"/>
    </source>
</evidence>
<dbReference type="GO" id="GO:0005829">
    <property type="term" value="C:cytosol"/>
    <property type="evidence" value="ECO:0007669"/>
    <property type="project" value="TreeGrafter"/>
</dbReference>
<dbReference type="Pfam" id="PF00814">
    <property type="entry name" value="TsaD"/>
    <property type="match status" value="1"/>
</dbReference>
<dbReference type="NCBIfam" id="TIGR03725">
    <property type="entry name" value="T6A_YeaZ"/>
    <property type="match status" value="1"/>
</dbReference>
<dbReference type="CDD" id="cd24032">
    <property type="entry name" value="ASKHA_NBD_TsaB"/>
    <property type="match status" value="1"/>
</dbReference>
<dbReference type="Proteomes" id="UP000198748">
    <property type="component" value="Unassembled WGS sequence"/>
</dbReference>
<keyword evidence="3" id="KW-1185">Reference proteome</keyword>
<protein>
    <submittedName>
        <fullName evidence="2">tRNA threonylcarbamoyladenosine biosynthesis protein TsaB</fullName>
    </submittedName>
</protein>
<evidence type="ECO:0000313" key="2">
    <source>
        <dbReference type="EMBL" id="SDG03177.1"/>
    </source>
</evidence>
<dbReference type="SUPFAM" id="SSF53067">
    <property type="entry name" value="Actin-like ATPase domain"/>
    <property type="match status" value="2"/>
</dbReference>
<dbReference type="Gene3D" id="3.30.420.40">
    <property type="match status" value="2"/>
</dbReference>
<dbReference type="InterPro" id="IPR000905">
    <property type="entry name" value="Gcp-like_dom"/>
</dbReference>
<dbReference type="OrthoDB" id="9784166at2"/>
<dbReference type="STRING" id="659014.SAMN04487996_114182"/>
<proteinExistence type="predicted"/>
<evidence type="ECO:0000313" key="3">
    <source>
        <dbReference type="Proteomes" id="UP000198748"/>
    </source>
</evidence>
<dbReference type="InterPro" id="IPR022496">
    <property type="entry name" value="T6A_TsaB"/>
</dbReference>
<dbReference type="EMBL" id="FNAN01000014">
    <property type="protein sequence ID" value="SDG03177.1"/>
    <property type="molecule type" value="Genomic_DNA"/>
</dbReference>
<dbReference type="PANTHER" id="PTHR11735">
    <property type="entry name" value="TRNA N6-ADENOSINE THREONYLCARBAMOYLTRANSFERASE"/>
    <property type="match status" value="1"/>
</dbReference>
<sequence length="231" mass="24766">MLLLSIDTSIRGCSVAVHNDTGLLAAYDLFTDKSSSAMLTTLMRDSVTHAGFALSDIDAIVVAKGPGSYTGLRVGVSTAKGLCYALDKPLIAINTLQAMALQLAPFYPGHLFCPMIDARRMEVYAAVLDENNAFVQETQAVILTENSFENLLATNKVVFFGDGAAKCKPLFGQHANAVFPEIDIKPSAKTVGQLGALAFANGQFEDVATFEPYYLKDFMSPAPRKASTLVQ</sequence>
<dbReference type="RefSeq" id="WP_090155048.1">
    <property type="nucleotide sequence ID" value="NZ_FNAN01000014.1"/>
</dbReference>
<dbReference type="GO" id="GO:0002949">
    <property type="term" value="P:tRNA threonylcarbamoyladenosine modification"/>
    <property type="evidence" value="ECO:0007669"/>
    <property type="project" value="InterPro"/>
</dbReference>
<name>A0A1G7QXE1_9BACT</name>